<organism evidence="3 4">
    <name type="scientific">Streptococcus pantholopis</name>
    <dbReference type="NCBI Taxonomy" id="1811193"/>
    <lineage>
        <taxon>Bacteria</taxon>
        <taxon>Bacillati</taxon>
        <taxon>Bacillota</taxon>
        <taxon>Bacilli</taxon>
        <taxon>Lactobacillales</taxon>
        <taxon>Streptococcaceae</taxon>
        <taxon>Streptococcus</taxon>
    </lineage>
</organism>
<evidence type="ECO:0000313" key="4">
    <source>
        <dbReference type="Proteomes" id="UP000077317"/>
    </source>
</evidence>
<reference evidence="3 4" key="1">
    <citation type="journal article" date="2016" name="Int. J. Syst. Evol. Microbiol.">
        <title>Streptococcuspantholopis sp. nov., isolated from faeces of the Tibetan antelope (Pantholops hodgsonii).</title>
        <authorList>
            <person name="Bai X."/>
            <person name="Xiong Y."/>
            <person name="Lu S."/>
            <person name="Jin D."/>
            <person name="Lai X."/>
            <person name="Yang J."/>
            <person name="Niu L."/>
            <person name="Hu S."/>
            <person name="Meng X."/>
            <person name="Pu J."/>
            <person name="Ye C."/>
            <person name="Xu J."/>
        </authorList>
    </citation>
    <scope>NUCLEOTIDE SEQUENCE [LARGE SCALE GENOMIC DNA]</scope>
    <source>
        <strain evidence="3 4">TA 26</strain>
    </source>
</reference>
<dbReference type="PANTHER" id="PTHR36848">
    <property type="entry name" value="DNA-BINDING PROTEIN (PUTATIVE SECRETED PROTEIN)-RELATED"/>
    <property type="match status" value="1"/>
</dbReference>
<evidence type="ECO:0000259" key="2">
    <source>
        <dbReference type="Pfam" id="PF02837"/>
    </source>
</evidence>
<dbReference type="PANTHER" id="PTHR36848:SF2">
    <property type="entry name" value="SECRETED PROTEIN"/>
    <property type="match status" value="1"/>
</dbReference>
<dbReference type="GO" id="GO:0005975">
    <property type="term" value="P:carbohydrate metabolic process"/>
    <property type="evidence" value="ECO:0007669"/>
    <property type="project" value="InterPro"/>
</dbReference>
<proteinExistence type="inferred from homology"/>
<dbReference type="Gene3D" id="2.60.120.260">
    <property type="entry name" value="Galactose-binding domain-like"/>
    <property type="match status" value="1"/>
</dbReference>
<dbReference type="InterPro" id="IPR053161">
    <property type="entry name" value="Ulvan_degrading_GH"/>
</dbReference>
<evidence type="ECO:0000256" key="1">
    <source>
        <dbReference type="ARBA" id="ARBA00007401"/>
    </source>
</evidence>
<dbReference type="STRING" id="1811193.A0O21_05370"/>
<reference evidence="4" key="2">
    <citation type="submission" date="2016-03" db="EMBL/GenBank/DDBJ databases">
        <title>Streptococcus antelopensis sp. nov., isolated from the feces of the Tibetan antelope (Pantholops hodgsonii) in Hoh Xil National Nature Reserve, Qinghai, China.</title>
        <authorList>
            <person name="Bai X."/>
        </authorList>
    </citation>
    <scope>NUCLEOTIDE SEQUENCE [LARGE SCALE GENOMIC DNA]</scope>
    <source>
        <strain evidence="4">TA 26</strain>
    </source>
</reference>
<gene>
    <name evidence="3" type="ORF">A0O21_05370</name>
</gene>
<accession>A0A172Q7V3</accession>
<dbReference type="KEGG" id="spat:A0O21_05370"/>
<dbReference type="Proteomes" id="UP000077317">
    <property type="component" value="Chromosome"/>
</dbReference>
<dbReference type="AlphaFoldDB" id="A0A172Q7V3"/>
<dbReference type="InterPro" id="IPR008979">
    <property type="entry name" value="Galactose-bd-like_sf"/>
</dbReference>
<dbReference type="SUPFAM" id="SSF49785">
    <property type="entry name" value="Galactose-binding domain-like"/>
    <property type="match status" value="1"/>
</dbReference>
<comment type="similarity">
    <text evidence="1">Belongs to the glycosyl hydrolase 2 family.</text>
</comment>
<evidence type="ECO:0000313" key="3">
    <source>
        <dbReference type="EMBL" id="AND79497.1"/>
    </source>
</evidence>
<keyword evidence="4" id="KW-1185">Reference proteome</keyword>
<name>A0A172Q7V3_9STRE</name>
<dbReference type="RefSeq" id="WP_067062427.1">
    <property type="nucleotide sequence ID" value="NZ_CP014699.1"/>
</dbReference>
<dbReference type="Pfam" id="PF02837">
    <property type="entry name" value="Glyco_hydro_2_N"/>
    <property type="match status" value="1"/>
</dbReference>
<dbReference type="GO" id="GO:0004553">
    <property type="term" value="F:hydrolase activity, hydrolyzing O-glycosyl compounds"/>
    <property type="evidence" value="ECO:0007669"/>
    <property type="project" value="InterPro"/>
</dbReference>
<feature type="domain" description="Glycosyl hydrolases family 2 sugar binding" evidence="2">
    <location>
        <begin position="890"/>
        <end position="962"/>
    </location>
</feature>
<sequence>MNWKKIPQLWLIGFTLLLSFHIGTIETANAQSKEELTENFQTPSADNKPLTRWWVPGTQLTKEEIKKEIESMAKAGYGGAEVVPVSTEGGDGEGSIDWGDDAWKDLTSYMLKIAGENNFTIDFTMTPAWPLALPTVTDINDPSQGAQMELDGAHTDGITKKKPFKGELPTSKEVKEDLKGTDIKPTLVAVTVAKYSDKKKKILDFDSVETLDLSKDITQTDKGYTASFTPKDDGEYVLFAWYQHPSANTKYGNNQIDHFSKSGTQQIIDYWENNLLPAYGEDTENIRSLFIDSLEFETHLDWTYGVLEGFQAKKNYNLAAYLPALYDTDAVGNYMGEPEPDFTFNKNTEAVKNDFKAYMTELYITNHIQPLKDFAQKYGLSLRYQTSYGKNLETAQTALYPDIPETETLYGSDFLDFYRLQAGAVHITGKTIYSIESAAEWTEQWNDKDSKTGEYNTRGNGLKNSGNYEQTFQNHIWHDQRAFAAGVNQVVFHGYAYNGQYDGDGSENGYNKDVQWPGFDGFGPSSWSNSWGERQPNWIYAGTYLDFITRNQYVLRQGQAKVDLAIYDHSYYETIDFIGSKKIFNSKKLEQNGYSYDFLSPSAFELDNMTVSNKRLDASGASYKALILNNQKELTKAAAEKILAYARDGLPIIIIGEKANRSAYYKDGSVKKLMADLQKEKSVVSVDKIGDLVSSLKENDIIADASYSAKLLAKHRSEDNIEYYYLYNYGDNDSFRDVAETKRLQTKVTLQGQGRPYLLNAWTGQITPIAEYSKKESSVTVSVDIAANDSIIIALLKDETANPISSKNVEEVAYNSSNQLIVKGSKSGEVTIDGQTQTVELEKAEKSQNLTKWDLTVESWTKGKTPSESALTTIKVGELDKLQSWDKIKKLKDVSGVGTYKTTVTLNKGWAEHQGAVLEYGHIRDAFEIKVNGQTVQTSQTETQVDVGPYLKSGENTIEITVATSLLNAILKENTDDLRDRASYGLTETITLSPYSYQIITE</sequence>
<dbReference type="InterPro" id="IPR006104">
    <property type="entry name" value="Glyco_hydro_2_N"/>
</dbReference>
<dbReference type="OrthoDB" id="9761519at2"/>
<protein>
    <recommendedName>
        <fullName evidence="2">Glycosyl hydrolases family 2 sugar binding domain-containing protein</fullName>
    </recommendedName>
</protein>
<dbReference type="EMBL" id="CP014699">
    <property type="protein sequence ID" value="AND79497.1"/>
    <property type="molecule type" value="Genomic_DNA"/>
</dbReference>
<dbReference type="Pfam" id="PF17132">
    <property type="entry name" value="Glyco_hydro_106"/>
    <property type="match status" value="1"/>
</dbReference>